<dbReference type="PROSITE" id="PS50294">
    <property type="entry name" value="WD_REPEATS_REGION"/>
    <property type="match status" value="1"/>
</dbReference>
<dbReference type="GO" id="GO:0035861">
    <property type="term" value="C:site of double-strand break"/>
    <property type="evidence" value="ECO:0007669"/>
    <property type="project" value="TreeGrafter"/>
</dbReference>
<dbReference type="InterPro" id="IPR011047">
    <property type="entry name" value="Quinoprotein_ADH-like_sf"/>
</dbReference>
<dbReference type="PROSITE" id="PS50082">
    <property type="entry name" value="WD_REPEATS_2"/>
    <property type="match status" value="1"/>
</dbReference>
<dbReference type="PANTHER" id="PTHR16017:SF0">
    <property type="entry name" value="WD REPEAT-CONTAINING PROTEIN 70"/>
    <property type="match status" value="1"/>
</dbReference>
<keyword evidence="2" id="KW-0677">Repeat</keyword>
<gene>
    <name evidence="5" type="ORF">CTOB1V02_LOCUS1431</name>
</gene>
<dbReference type="Gene3D" id="2.130.10.10">
    <property type="entry name" value="YVTN repeat-like/Quinoprotein amine dehydrogenase"/>
    <property type="match status" value="1"/>
</dbReference>
<dbReference type="InterPro" id="IPR001680">
    <property type="entry name" value="WD40_rpt"/>
</dbReference>
<feature type="compositionally biased region" description="Basic and acidic residues" evidence="4">
    <location>
        <begin position="204"/>
        <end position="218"/>
    </location>
</feature>
<dbReference type="OrthoDB" id="10264376at2759"/>
<evidence type="ECO:0000256" key="3">
    <source>
        <dbReference type="ARBA" id="ARBA00038343"/>
    </source>
</evidence>
<evidence type="ECO:0000313" key="5">
    <source>
        <dbReference type="EMBL" id="CAD7223447.1"/>
    </source>
</evidence>
<dbReference type="AlphaFoldDB" id="A0A7R8ZJ80"/>
<dbReference type="PANTHER" id="PTHR16017">
    <property type="entry name" value="GASTRULATION DEFECTIVE PROTEIN 1-RELATED"/>
    <property type="match status" value="1"/>
</dbReference>
<evidence type="ECO:0000256" key="4">
    <source>
        <dbReference type="SAM" id="MobiDB-lite"/>
    </source>
</evidence>
<comment type="similarity">
    <text evidence="3">Belongs to the WD repeat GAD-1 family.</text>
</comment>
<dbReference type="InterPro" id="IPR015943">
    <property type="entry name" value="WD40/YVTN_repeat-like_dom_sf"/>
</dbReference>
<dbReference type="Pfam" id="PF00400">
    <property type="entry name" value="WD40"/>
    <property type="match status" value="1"/>
</dbReference>
<organism evidence="5">
    <name type="scientific">Cyprideis torosa</name>
    <dbReference type="NCBI Taxonomy" id="163714"/>
    <lineage>
        <taxon>Eukaryota</taxon>
        <taxon>Metazoa</taxon>
        <taxon>Ecdysozoa</taxon>
        <taxon>Arthropoda</taxon>
        <taxon>Crustacea</taxon>
        <taxon>Oligostraca</taxon>
        <taxon>Ostracoda</taxon>
        <taxon>Podocopa</taxon>
        <taxon>Podocopida</taxon>
        <taxon>Cytherocopina</taxon>
        <taxon>Cytheroidea</taxon>
        <taxon>Cytherideidae</taxon>
        <taxon>Cyprideis</taxon>
    </lineage>
</organism>
<feature type="region of interest" description="Disordered" evidence="4">
    <location>
        <begin position="204"/>
        <end position="273"/>
    </location>
</feature>
<keyword evidence="1" id="KW-0853">WD repeat</keyword>
<name>A0A7R8ZJ80_9CRUS</name>
<dbReference type="SMART" id="SM00320">
    <property type="entry name" value="WD40"/>
    <property type="match status" value="2"/>
</dbReference>
<dbReference type="EMBL" id="OB660202">
    <property type="protein sequence ID" value="CAD7223447.1"/>
    <property type="molecule type" value="Genomic_DNA"/>
</dbReference>
<dbReference type="InterPro" id="IPR051858">
    <property type="entry name" value="WD_repeat_GAD-1"/>
</dbReference>
<feature type="compositionally biased region" description="Acidic residues" evidence="4">
    <location>
        <begin position="260"/>
        <end position="273"/>
    </location>
</feature>
<accession>A0A7R8ZJ80</accession>
<reference evidence="5" key="1">
    <citation type="submission" date="2020-11" db="EMBL/GenBank/DDBJ databases">
        <authorList>
            <person name="Tran Van P."/>
        </authorList>
    </citation>
    <scope>NUCLEOTIDE SEQUENCE</scope>
</reference>
<evidence type="ECO:0000256" key="2">
    <source>
        <dbReference type="ARBA" id="ARBA00022737"/>
    </source>
</evidence>
<dbReference type="GO" id="GO:0005634">
    <property type="term" value="C:nucleus"/>
    <property type="evidence" value="ECO:0007669"/>
    <property type="project" value="TreeGrafter"/>
</dbReference>
<feature type="region of interest" description="Disordered" evidence="4">
    <location>
        <begin position="109"/>
        <end position="144"/>
    </location>
</feature>
<dbReference type="SUPFAM" id="SSF50998">
    <property type="entry name" value="Quinoprotein alcohol dehydrogenase-like"/>
    <property type="match status" value="1"/>
</dbReference>
<evidence type="ECO:0000256" key="1">
    <source>
        <dbReference type="ARBA" id="ARBA00022574"/>
    </source>
</evidence>
<proteinExistence type="inferred from homology"/>
<protein>
    <submittedName>
        <fullName evidence="5">Uncharacterized protein</fullName>
    </submittedName>
</protein>
<sequence length="385" mass="41914">MHHVKRDSGHAGADSTAASLLLCPSSVLRRVVSSVRSDLRSILRCPLRCPIASESDPMFIFIRVRDCDVILPVVSSSSVVNKNHFTMNSVKKKTFSFGKISLPSTEDASATIAQNPNDDVGEFGKFSGGKQLGRTEEVPQQTEEEDEVAAIMGFSSFSSSSIKKAKNFDLEAELKESLAIASERREKKMNKAIIEGNENKINALKEDDRATSTSRDEGDGYIGPLPPEESTTNVAEESDDEEIGPPLPPSFSAASTSEDKDSDEEGSSENEEEIVLNHGAKAVSSLALDPSGARLISGGIDYEVKFWDFAGMDAALQSFRTIKPCESHPIKHLSYSTTGEHVLVVSGSAQAKVLDRDGFEVMECVKGMYVYVCLSDMFYRLLHIV</sequence>